<feature type="binding site" evidence="1">
    <location>
        <position position="41"/>
    </location>
    <ligand>
        <name>S-adenosyl-L-methionine</name>
        <dbReference type="ChEBI" id="CHEBI:59789"/>
    </ligand>
</feature>
<keyword evidence="1" id="KW-0694">RNA-binding</keyword>
<dbReference type="InterPro" id="IPR029063">
    <property type="entry name" value="SAM-dependent_MTases_sf"/>
</dbReference>
<evidence type="ECO:0000313" key="2">
    <source>
        <dbReference type="EMBL" id="SFZ85330.1"/>
    </source>
</evidence>
<dbReference type="GO" id="GO:0003723">
    <property type="term" value="F:RNA binding"/>
    <property type="evidence" value="ECO:0007669"/>
    <property type="project" value="UniProtKB-UniRule"/>
</dbReference>
<feature type="binding site" evidence="1">
    <location>
        <position position="18"/>
    </location>
    <ligand>
        <name>S-adenosyl-L-methionine</name>
        <dbReference type="ChEBI" id="CHEBI:59789"/>
    </ligand>
</feature>
<dbReference type="PANTHER" id="PTHR37426">
    <property type="entry name" value="RIBOSOMAL RNA LARGE SUBUNIT METHYLTRANSFERASE J"/>
    <property type="match status" value="1"/>
</dbReference>
<keyword evidence="3" id="KW-1185">Reference proteome</keyword>
<dbReference type="Proteomes" id="UP000183447">
    <property type="component" value="Unassembled WGS sequence"/>
</dbReference>
<comment type="function">
    <text evidence="1">Specifically methylates the adenine in position 2030 of 23S rRNA.</text>
</comment>
<dbReference type="GO" id="GO:0005829">
    <property type="term" value="C:cytosol"/>
    <property type="evidence" value="ECO:0007669"/>
    <property type="project" value="TreeGrafter"/>
</dbReference>
<accession>A0A1K2HZ42</accession>
<dbReference type="InterPro" id="IPR007473">
    <property type="entry name" value="RlmJ"/>
</dbReference>
<evidence type="ECO:0000256" key="1">
    <source>
        <dbReference type="HAMAP-Rule" id="MF_00934"/>
    </source>
</evidence>
<comment type="subunit">
    <text evidence="1">Monomer.</text>
</comment>
<dbReference type="EMBL" id="FPKU01000002">
    <property type="protein sequence ID" value="SFZ85330.1"/>
    <property type="molecule type" value="Genomic_DNA"/>
</dbReference>
<feature type="binding site" evidence="1">
    <location>
        <position position="120"/>
    </location>
    <ligand>
        <name>S-adenosyl-L-methionine</name>
        <dbReference type="ChEBI" id="CHEBI:59789"/>
    </ligand>
</feature>
<dbReference type="HAMAP" id="MF_00934">
    <property type="entry name" value="23SrRNA_methyltr_J"/>
    <property type="match status" value="1"/>
</dbReference>
<feature type="site" description="Interaction with substrate rRNA" evidence="1">
    <location>
        <position position="3"/>
    </location>
</feature>
<reference evidence="2 3" key="1">
    <citation type="submission" date="2016-11" db="EMBL/GenBank/DDBJ databases">
        <authorList>
            <person name="Jaros S."/>
            <person name="Januszkiewicz K."/>
            <person name="Wedrychowicz H."/>
        </authorList>
    </citation>
    <scope>NUCLEOTIDE SEQUENCE [LARGE SCALE GENOMIC DNA]</scope>
    <source>
        <strain evidence="2 3">ATCC 23634</strain>
    </source>
</reference>
<dbReference type="RefSeq" id="WP_072343443.1">
    <property type="nucleotide sequence ID" value="NZ_FPKU01000002.1"/>
</dbReference>
<gene>
    <name evidence="1" type="primary">rlmJ</name>
    <name evidence="2" type="ORF">SAMN02983003_2513</name>
</gene>
<proteinExistence type="inferred from homology"/>
<protein>
    <recommendedName>
        <fullName evidence="1">Ribosomal RNA large subunit methyltransferase J</fullName>
        <ecNumber evidence="1">2.1.1.266</ecNumber>
    </recommendedName>
    <alternativeName>
        <fullName evidence="1">23S rRNA (adenine(2030)-N6)-methyltransferase</fullName>
    </alternativeName>
    <alternativeName>
        <fullName evidence="1">23S rRNA m6A2030 methyltransferase</fullName>
    </alternativeName>
</protein>
<feature type="binding site" evidence="1">
    <location>
        <position position="102"/>
    </location>
    <ligand>
        <name>S-adenosyl-L-methionine</name>
        <dbReference type="ChEBI" id="CHEBI:59789"/>
    </ligand>
</feature>
<sequence>MNYRHSFHAGNFADVVKHVILTRILAYLMRKEAAFRVIDTHAGIGLYDLFGDDANRTGEWREGIGRLMAADLPEAPAALLAPYLDVVRGFNPDGDLRFYPGSPMITRRLLRAQDRLMALELHPADAEALRDNFAGDIQTRVTHLDGWAALGTHLPPKEKRGLVLVDPPFEEKGEFARMVSGLVKAHKRWPGGIYAFWYPIKDPAEVSAYVRSLEATAIPRILRLELTLRPPSDPPRLHGTGMVVVNPPFVLEDEMASLLPILADLLSDEGRGRSRIDWITGE</sequence>
<dbReference type="STRING" id="665118.SAMN02983003_2513"/>
<keyword evidence="1" id="KW-0698">rRNA processing</keyword>
<dbReference type="SUPFAM" id="SSF53335">
    <property type="entry name" value="S-adenosyl-L-methionine-dependent methyltransferases"/>
    <property type="match status" value="1"/>
</dbReference>
<keyword evidence="1 2" id="KW-0489">Methyltransferase</keyword>
<dbReference type="GO" id="GO:0036307">
    <property type="term" value="F:23S rRNA (adenine(2030)-N(6))-methyltransferase activity"/>
    <property type="evidence" value="ECO:0007669"/>
    <property type="project" value="UniProtKB-UniRule"/>
</dbReference>
<dbReference type="OrthoDB" id="9791274at2"/>
<dbReference type="EC" id="2.1.1.266" evidence="1"/>
<name>A0A1K2HZ42_9HYPH</name>
<dbReference type="PANTHER" id="PTHR37426:SF1">
    <property type="entry name" value="RIBOSOMAL RNA LARGE SUBUNIT METHYLTRANSFERASE J"/>
    <property type="match status" value="1"/>
</dbReference>
<feature type="active site" description="Proton acceptor" evidence="1">
    <location>
        <position position="166"/>
    </location>
</feature>
<keyword evidence="1 2" id="KW-0808">Transferase</keyword>
<feature type="binding site" evidence="1">
    <location>
        <position position="166"/>
    </location>
    <ligand>
        <name>S-adenosyl-L-methionine</name>
        <dbReference type="ChEBI" id="CHEBI:59789"/>
    </ligand>
</feature>
<dbReference type="AlphaFoldDB" id="A0A1K2HZ42"/>
<evidence type="ECO:0000313" key="3">
    <source>
        <dbReference type="Proteomes" id="UP000183447"/>
    </source>
</evidence>
<dbReference type="GO" id="GO:0070475">
    <property type="term" value="P:rRNA base methylation"/>
    <property type="evidence" value="ECO:0007669"/>
    <property type="project" value="UniProtKB-UniRule"/>
</dbReference>
<dbReference type="Gene3D" id="3.40.50.150">
    <property type="entry name" value="Vaccinia Virus protein VP39"/>
    <property type="match status" value="1"/>
</dbReference>
<comment type="catalytic activity">
    <reaction evidence="1">
        <text>adenosine(2030) in 23S rRNA + S-adenosyl-L-methionine = N(6)-methyladenosine(2030) in 23S rRNA + S-adenosyl-L-homocysteine + H(+)</text>
        <dbReference type="Rhea" id="RHEA:43736"/>
        <dbReference type="Rhea" id="RHEA-COMP:10668"/>
        <dbReference type="Rhea" id="RHEA-COMP:10669"/>
        <dbReference type="ChEBI" id="CHEBI:15378"/>
        <dbReference type="ChEBI" id="CHEBI:57856"/>
        <dbReference type="ChEBI" id="CHEBI:59789"/>
        <dbReference type="ChEBI" id="CHEBI:74411"/>
        <dbReference type="ChEBI" id="CHEBI:74449"/>
        <dbReference type="EC" id="2.1.1.266"/>
    </reaction>
</comment>
<dbReference type="Pfam" id="PF04378">
    <property type="entry name" value="RsmJ"/>
    <property type="match status" value="1"/>
</dbReference>
<keyword evidence="1" id="KW-0949">S-adenosyl-L-methionine</keyword>
<organism evidence="2 3">
    <name type="scientific">Devosia enhydra</name>
    <dbReference type="NCBI Taxonomy" id="665118"/>
    <lineage>
        <taxon>Bacteria</taxon>
        <taxon>Pseudomonadati</taxon>
        <taxon>Pseudomonadota</taxon>
        <taxon>Alphaproteobacteria</taxon>
        <taxon>Hyphomicrobiales</taxon>
        <taxon>Devosiaceae</taxon>
        <taxon>Devosia</taxon>
    </lineage>
</organism>
<comment type="similarity">
    <text evidence="1">Belongs to the RlmJ family.</text>
</comment>
<feature type="binding site" evidence="1">
    <location>
        <begin position="145"/>
        <end position="146"/>
    </location>
    <ligand>
        <name>S-adenosyl-L-methionine</name>
        <dbReference type="ChEBI" id="CHEBI:59789"/>
    </ligand>
</feature>